<accession>A0A9W6TZZ3</accession>
<keyword evidence="2" id="KW-1185">Reference proteome</keyword>
<reference evidence="1" key="1">
    <citation type="submission" date="2023-04" db="EMBL/GenBank/DDBJ databases">
        <title>Phytophthora lilii NBRC 32176.</title>
        <authorList>
            <person name="Ichikawa N."/>
            <person name="Sato H."/>
            <person name="Tonouchi N."/>
        </authorList>
    </citation>
    <scope>NUCLEOTIDE SEQUENCE</scope>
    <source>
        <strain evidence="1">NBRC 32176</strain>
    </source>
</reference>
<protein>
    <submittedName>
        <fullName evidence="1">Unnamed protein product</fullName>
    </submittedName>
</protein>
<organism evidence="1 2">
    <name type="scientific">Phytophthora lilii</name>
    <dbReference type="NCBI Taxonomy" id="2077276"/>
    <lineage>
        <taxon>Eukaryota</taxon>
        <taxon>Sar</taxon>
        <taxon>Stramenopiles</taxon>
        <taxon>Oomycota</taxon>
        <taxon>Peronosporomycetes</taxon>
        <taxon>Peronosporales</taxon>
        <taxon>Peronosporaceae</taxon>
        <taxon>Phytophthora</taxon>
    </lineage>
</organism>
<dbReference type="EMBL" id="BSXW01000462">
    <property type="protein sequence ID" value="GMF23091.1"/>
    <property type="molecule type" value="Genomic_DNA"/>
</dbReference>
<evidence type="ECO:0000313" key="2">
    <source>
        <dbReference type="Proteomes" id="UP001165083"/>
    </source>
</evidence>
<sequence>MVAADVDALTNSNKRMLRSPQIDKMDGINDGGSDLTNEERAPLEKISASWVKKLLSMDDFRNFYFNELQGESLKTFRKRLKLTRKNKVRKLDARERLKLKQLRGANMLYKKYAKFVRTGDS</sequence>
<proteinExistence type="predicted"/>
<comment type="caution">
    <text evidence="1">The sequence shown here is derived from an EMBL/GenBank/DDBJ whole genome shotgun (WGS) entry which is preliminary data.</text>
</comment>
<name>A0A9W6TZZ3_9STRA</name>
<dbReference type="AlphaFoldDB" id="A0A9W6TZZ3"/>
<evidence type="ECO:0000313" key="1">
    <source>
        <dbReference type="EMBL" id="GMF23091.1"/>
    </source>
</evidence>
<dbReference type="Proteomes" id="UP001165083">
    <property type="component" value="Unassembled WGS sequence"/>
</dbReference>
<gene>
    <name evidence="1" type="ORF">Plil01_000927800</name>
</gene>